<evidence type="ECO:0000313" key="4">
    <source>
        <dbReference type="Proteomes" id="UP000322080"/>
    </source>
</evidence>
<reference evidence="3 4" key="1">
    <citation type="submission" date="2019-08" db="EMBL/GenBank/DDBJ databases">
        <title>Identification of a novel species of the genus Boseongicola.</title>
        <authorList>
            <person name="Zhang X.-Q."/>
        </authorList>
    </citation>
    <scope>NUCLEOTIDE SEQUENCE [LARGE SCALE GENOMIC DNA]</scope>
    <source>
        <strain evidence="3 4">HY14</strain>
    </source>
</reference>
<feature type="region of interest" description="Disordered" evidence="1">
    <location>
        <begin position="182"/>
        <end position="211"/>
    </location>
</feature>
<keyword evidence="2" id="KW-0732">Signal</keyword>
<sequence length="211" mass="22607">MIRIAKFASLFAGAVLALSACAVTDLEDTPQEMGRFLLGFNIVTVNDAEVGPMSRAVDEDLWVGVMRNAINERFSRYDGDQYYHISVAVLGYVLAQPGIPIVASPKSVLIADVRVYDDATGELMTGEAKQITVFEEGGDVLVGSGLTRTAEEQMASLARNMSKSIHDWMLENVEFFGDASLMDPETTSPGRPVQPLAAMPGSAEALAAAES</sequence>
<keyword evidence="4" id="KW-1185">Reference proteome</keyword>
<dbReference type="EMBL" id="VSIY01000014">
    <property type="protein sequence ID" value="TYB80080.1"/>
    <property type="molecule type" value="Genomic_DNA"/>
</dbReference>
<name>A0A5D0REG5_9RHOB</name>
<proteinExistence type="predicted"/>
<dbReference type="AlphaFoldDB" id="A0A5D0REG5"/>
<evidence type="ECO:0008006" key="5">
    <source>
        <dbReference type="Google" id="ProtNLM"/>
    </source>
</evidence>
<protein>
    <recommendedName>
        <fullName evidence="5">Lipoprotein</fullName>
    </recommendedName>
</protein>
<comment type="caution">
    <text evidence="3">The sequence shown here is derived from an EMBL/GenBank/DDBJ whole genome shotgun (WGS) entry which is preliminary data.</text>
</comment>
<feature type="chain" id="PRO_5022853482" description="Lipoprotein" evidence="2">
    <location>
        <begin position="23"/>
        <end position="211"/>
    </location>
</feature>
<evidence type="ECO:0000313" key="3">
    <source>
        <dbReference type="EMBL" id="TYB80080.1"/>
    </source>
</evidence>
<evidence type="ECO:0000256" key="2">
    <source>
        <dbReference type="SAM" id="SignalP"/>
    </source>
</evidence>
<accession>A0A5D0REG5</accession>
<dbReference type="PROSITE" id="PS51257">
    <property type="entry name" value="PROKAR_LIPOPROTEIN"/>
    <property type="match status" value="1"/>
</dbReference>
<dbReference type="RefSeq" id="WP_148379350.1">
    <property type="nucleotide sequence ID" value="NZ_VSIY01000014.1"/>
</dbReference>
<feature type="signal peptide" evidence="2">
    <location>
        <begin position="1"/>
        <end position="22"/>
    </location>
</feature>
<organism evidence="3 4">
    <name type="scientific">Maritimibacter fusiformis</name>
    <dbReference type="NCBI Taxonomy" id="2603819"/>
    <lineage>
        <taxon>Bacteria</taxon>
        <taxon>Pseudomonadati</taxon>
        <taxon>Pseudomonadota</taxon>
        <taxon>Alphaproteobacteria</taxon>
        <taxon>Rhodobacterales</taxon>
        <taxon>Roseobacteraceae</taxon>
        <taxon>Maritimibacter</taxon>
    </lineage>
</organism>
<dbReference type="Proteomes" id="UP000322080">
    <property type="component" value="Unassembled WGS sequence"/>
</dbReference>
<evidence type="ECO:0000256" key="1">
    <source>
        <dbReference type="SAM" id="MobiDB-lite"/>
    </source>
</evidence>
<gene>
    <name evidence="3" type="ORF">FVF75_14715</name>
</gene>